<comment type="caution">
    <text evidence="3">The sequence shown here is derived from an EMBL/GenBank/DDBJ whole genome shotgun (WGS) entry which is preliminary data.</text>
</comment>
<evidence type="ECO:0000313" key="3">
    <source>
        <dbReference type="EMBL" id="KAK2709589.1"/>
    </source>
</evidence>
<keyword evidence="2" id="KW-0732">Signal</keyword>
<organism evidence="3 4">
    <name type="scientific">Artemia franciscana</name>
    <name type="common">Brine shrimp</name>
    <name type="synonym">Artemia sanfranciscana</name>
    <dbReference type="NCBI Taxonomy" id="6661"/>
    <lineage>
        <taxon>Eukaryota</taxon>
        <taxon>Metazoa</taxon>
        <taxon>Ecdysozoa</taxon>
        <taxon>Arthropoda</taxon>
        <taxon>Crustacea</taxon>
        <taxon>Branchiopoda</taxon>
        <taxon>Anostraca</taxon>
        <taxon>Artemiidae</taxon>
        <taxon>Artemia</taxon>
    </lineage>
</organism>
<accession>A0AA88L169</accession>
<evidence type="ECO:0000313" key="4">
    <source>
        <dbReference type="Proteomes" id="UP001187531"/>
    </source>
</evidence>
<feature type="compositionally biased region" description="Gly residues" evidence="1">
    <location>
        <begin position="114"/>
        <end position="132"/>
    </location>
</feature>
<reference evidence="3" key="1">
    <citation type="submission" date="2023-07" db="EMBL/GenBank/DDBJ databases">
        <title>Chromosome-level genome assembly of Artemia franciscana.</title>
        <authorList>
            <person name="Jo E."/>
        </authorList>
    </citation>
    <scope>NUCLEOTIDE SEQUENCE</scope>
    <source>
        <tissue evidence="3">Whole body</tissue>
    </source>
</reference>
<dbReference type="Proteomes" id="UP001187531">
    <property type="component" value="Unassembled WGS sequence"/>
</dbReference>
<keyword evidence="4" id="KW-1185">Reference proteome</keyword>
<sequence length="178" mass="18466">MKTICLVILVLIAVASAAPRKVVRRQAETAKPVGDKNGKVNQEEDKKADGAEEADERIRNSGFRRPIQGQNHLSPSTFQQGGFARPLGSGLSEVQSGFGQTGLGQTSLSHPGLGQTGFGRPGLGQAGFGQSGFGQSSFGHTGLGQNSFGQTGFGQNGLSQSTFGRPVGFQQSSGFIGK</sequence>
<feature type="signal peptide" evidence="2">
    <location>
        <begin position="1"/>
        <end position="17"/>
    </location>
</feature>
<evidence type="ECO:0000256" key="2">
    <source>
        <dbReference type="SAM" id="SignalP"/>
    </source>
</evidence>
<feature type="compositionally biased region" description="Polar residues" evidence="1">
    <location>
        <begin position="156"/>
        <end position="178"/>
    </location>
</feature>
<proteinExistence type="predicted"/>
<feature type="compositionally biased region" description="Basic and acidic residues" evidence="1">
    <location>
        <begin position="25"/>
        <end position="50"/>
    </location>
</feature>
<dbReference type="AlphaFoldDB" id="A0AA88L169"/>
<dbReference type="EMBL" id="JAVRJZ010000017">
    <property type="protein sequence ID" value="KAK2709589.1"/>
    <property type="molecule type" value="Genomic_DNA"/>
</dbReference>
<gene>
    <name evidence="3" type="ORF">QYM36_013306</name>
</gene>
<name>A0AA88L169_ARTSF</name>
<feature type="chain" id="PRO_5041642524" evidence="2">
    <location>
        <begin position="18"/>
        <end position="178"/>
    </location>
</feature>
<feature type="region of interest" description="Disordered" evidence="1">
    <location>
        <begin position="22"/>
        <end position="178"/>
    </location>
</feature>
<feature type="compositionally biased region" description="Polar residues" evidence="1">
    <location>
        <begin position="68"/>
        <end position="80"/>
    </location>
</feature>
<evidence type="ECO:0000256" key="1">
    <source>
        <dbReference type="SAM" id="MobiDB-lite"/>
    </source>
</evidence>
<protein>
    <submittedName>
        <fullName evidence="3">Uncharacterized protein</fullName>
    </submittedName>
</protein>
<feature type="compositionally biased region" description="Polar residues" evidence="1">
    <location>
        <begin position="92"/>
        <end position="109"/>
    </location>
</feature>